<feature type="transmembrane region" description="Helical" evidence="1">
    <location>
        <begin position="47"/>
        <end position="66"/>
    </location>
</feature>
<gene>
    <name evidence="3" type="ORF">GCM10009754_44040</name>
</gene>
<evidence type="ECO:0000259" key="2">
    <source>
        <dbReference type="Pfam" id="PF10756"/>
    </source>
</evidence>
<dbReference type="Pfam" id="PF10756">
    <property type="entry name" value="bPH_6"/>
    <property type="match status" value="1"/>
</dbReference>
<keyword evidence="1" id="KW-0472">Membrane</keyword>
<dbReference type="EMBL" id="BAAANN010000017">
    <property type="protein sequence ID" value="GAA1966725.1"/>
    <property type="molecule type" value="Genomic_DNA"/>
</dbReference>
<keyword evidence="4" id="KW-1185">Reference proteome</keyword>
<evidence type="ECO:0000313" key="4">
    <source>
        <dbReference type="Proteomes" id="UP001501116"/>
    </source>
</evidence>
<keyword evidence="1" id="KW-0812">Transmembrane</keyword>
<organism evidence="3 4">
    <name type="scientific">Amycolatopsis minnesotensis</name>
    <dbReference type="NCBI Taxonomy" id="337894"/>
    <lineage>
        <taxon>Bacteria</taxon>
        <taxon>Bacillati</taxon>
        <taxon>Actinomycetota</taxon>
        <taxon>Actinomycetes</taxon>
        <taxon>Pseudonocardiales</taxon>
        <taxon>Pseudonocardiaceae</taxon>
        <taxon>Amycolatopsis</taxon>
    </lineage>
</organism>
<feature type="transmembrane region" description="Helical" evidence="1">
    <location>
        <begin position="20"/>
        <end position="40"/>
    </location>
</feature>
<dbReference type="InterPro" id="IPR019692">
    <property type="entry name" value="CFP-6_PH"/>
</dbReference>
<reference evidence="4" key="1">
    <citation type="journal article" date="2019" name="Int. J. Syst. Evol. Microbiol.">
        <title>The Global Catalogue of Microorganisms (GCM) 10K type strain sequencing project: providing services to taxonomists for standard genome sequencing and annotation.</title>
        <authorList>
            <consortium name="The Broad Institute Genomics Platform"/>
            <consortium name="The Broad Institute Genome Sequencing Center for Infectious Disease"/>
            <person name="Wu L."/>
            <person name="Ma J."/>
        </authorList>
    </citation>
    <scope>NUCLEOTIDE SEQUENCE [LARGE SCALE GENOMIC DNA]</scope>
    <source>
        <strain evidence="4">JCM 14545</strain>
    </source>
</reference>
<sequence>MDNYPADSAPQQQWAPKTALIAVAGVLALAAAAGAAYAAVRGDRGGLVLFGLAAVVLAVVTGYGALVRPKLAAGEDGVRIRTAAGRVALPWPGLEIRLRTTRRLGRDSVTLEFESGEDLHVLGWLELGEDPRDVLDALSALRAGR</sequence>
<evidence type="ECO:0000256" key="1">
    <source>
        <dbReference type="SAM" id="Phobius"/>
    </source>
</evidence>
<keyword evidence="1" id="KW-1133">Transmembrane helix</keyword>
<name>A0ABP5CNZ9_9PSEU</name>
<accession>A0ABP5CNZ9</accession>
<dbReference type="Proteomes" id="UP001501116">
    <property type="component" value="Unassembled WGS sequence"/>
</dbReference>
<feature type="domain" description="Low molecular weight protein antigen 6 PH" evidence="2">
    <location>
        <begin position="68"/>
        <end position="142"/>
    </location>
</feature>
<comment type="caution">
    <text evidence="3">The sequence shown here is derived from an EMBL/GenBank/DDBJ whole genome shotgun (WGS) entry which is preliminary data.</text>
</comment>
<proteinExistence type="predicted"/>
<dbReference type="RefSeq" id="WP_344421756.1">
    <property type="nucleotide sequence ID" value="NZ_BAAANN010000017.1"/>
</dbReference>
<protein>
    <recommendedName>
        <fullName evidence="2">Low molecular weight protein antigen 6 PH domain-containing protein</fullName>
    </recommendedName>
</protein>
<evidence type="ECO:0000313" key="3">
    <source>
        <dbReference type="EMBL" id="GAA1966725.1"/>
    </source>
</evidence>